<dbReference type="EMBL" id="HE983845">
    <property type="protein sequence ID" value="CCM43549.1"/>
    <property type="molecule type" value="Genomic_DNA"/>
</dbReference>
<accession>K4RKT3</accession>
<dbReference type="KEGG" id="vg:14296499"/>
<sequence length="237" mass="27958">MNMFKKLFAWFREEESNDEPKVLESRAEEFQVEECYDPASRPVKYINAKQIKRLKELDAKVGDPVKAICATFFDWKRWIVDRNWRFSMMAHRIDEKVHITDSKTGTVLQWRATADSDLRPVGFLWRDIPLVRDAADLVLTNMPWMTSEEKEYAALMARKAIAALADKKDYIDKLVARKRSRDNYKAGLIDRALMMEKYVGVQEGDEWDIILKEARERLERSIPTESLTMDWERFTLP</sequence>
<name>K4RKT3_9CAUD</name>
<keyword evidence="2" id="KW-1185">Reference proteome</keyword>
<evidence type="ECO:0000313" key="1">
    <source>
        <dbReference type="EMBL" id="CCM43549.1"/>
    </source>
</evidence>
<gene>
    <name evidence="1" type="ORF">BN405_2-10_Ab1_orf_05</name>
</gene>
<organism evidence="1 2">
    <name type="scientific">Pseudomonas phage vB_PaeM_C2-10_Ab1</name>
    <dbReference type="NCBI Taxonomy" id="1231048"/>
    <lineage>
        <taxon>Viruses</taxon>
        <taxon>Duplodnaviria</taxon>
        <taxon>Heunggongvirae</taxon>
        <taxon>Uroviricota</taxon>
        <taxon>Caudoviricetes</taxon>
        <taxon>Vandenendeviridae</taxon>
        <taxon>Skurskavirinae</taxon>
        <taxon>Pakpunavirus</taxon>
        <taxon>Pakpunavirus CAb1</taxon>
    </lineage>
</organism>
<dbReference type="Proteomes" id="UP000001234">
    <property type="component" value="Segment"/>
</dbReference>
<proteinExistence type="predicted"/>
<protein>
    <submittedName>
        <fullName evidence="1">Uncharacterized protein</fullName>
    </submittedName>
</protein>
<reference evidence="1 2" key="1">
    <citation type="journal article" date="2013" name="PLoS ONE">
        <title>The Susceptibility of Pseudomonas aeruginosa Strains from Cystic Fibrosis Patients to Bacteriophages.</title>
        <authorList>
            <person name="Essoh C."/>
            <person name="Blouin Y."/>
            <person name="Loukou G."/>
            <person name="Cablanmian A."/>
            <person name="Lathro S."/>
            <person name="Kutter E."/>
            <person name="Thien H.V."/>
            <person name="Vergnaud G."/>
            <person name="Pourcel C."/>
        </authorList>
    </citation>
    <scope>NUCLEOTIDE SEQUENCE [LARGE SCALE GENOMIC DNA]</scope>
    <source>
        <strain evidence="1">VB_PaeM_C2-10_Ab1</strain>
    </source>
</reference>
<evidence type="ECO:0000313" key="2">
    <source>
        <dbReference type="Proteomes" id="UP000001234"/>
    </source>
</evidence>
<dbReference type="OrthoDB" id="7944at10239"/>
<dbReference type="RefSeq" id="YP_007236826.1">
    <property type="nucleotide sequence ID" value="NC_019918.1"/>
</dbReference>
<dbReference type="GeneID" id="14296499"/>